<dbReference type="GO" id="GO:0102208">
    <property type="term" value="F:2-polyprenyl-6-hydroxyphenol methylase activity"/>
    <property type="evidence" value="ECO:0007669"/>
    <property type="project" value="UniProtKB-EC"/>
</dbReference>
<comment type="catalytic activity">
    <reaction evidence="5">
        <text>a 3-demethylubiquinol + S-adenosyl-L-methionine = a ubiquinol + S-adenosyl-L-homocysteine + H(+)</text>
        <dbReference type="Rhea" id="RHEA:44380"/>
        <dbReference type="Rhea" id="RHEA-COMP:9566"/>
        <dbReference type="Rhea" id="RHEA-COMP:10914"/>
        <dbReference type="ChEBI" id="CHEBI:15378"/>
        <dbReference type="ChEBI" id="CHEBI:17976"/>
        <dbReference type="ChEBI" id="CHEBI:57856"/>
        <dbReference type="ChEBI" id="CHEBI:59789"/>
        <dbReference type="ChEBI" id="CHEBI:84422"/>
        <dbReference type="EC" id="2.1.1.64"/>
    </reaction>
</comment>
<feature type="binding site" evidence="5">
    <location>
        <position position="76"/>
    </location>
    <ligand>
        <name>S-adenosyl-L-methionine</name>
        <dbReference type="ChEBI" id="CHEBI:59789"/>
    </ligand>
</feature>
<dbReference type="InterPro" id="IPR029063">
    <property type="entry name" value="SAM-dependent_MTases_sf"/>
</dbReference>
<dbReference type="AlphaFoldDB" id="A0A368BLT4"/>
<dbReference type="PANTHER" id="PTHR43464:SF19">
    <property type="entry name" value="UBIQUINONE BIOSYNTHESIS O-METHYLTRANSFERASE, MITOCHONDRIAL"/>
    <property type="match status" value="1"/>
</dbReference>
<dbReference type="CDD" id="cd02440">
    <property type="entry name" value="AdoMet_MTases"/>
    <property type="match status" value="1"/>
</dbReference>
<dbReference type="EC" id="2.1.1.64" evidence="5"/>
<dbReference type="UniPathway" id="UPA00232"/>
<comment type="caution">
    <text evidence="6">The sequence shown here is derived from an EMBL/GenBank/DDBJ whole genome shotgun (WGS) entry which is preliminary data.</text>
</comment>
<feature type="binding site" evidence="5">
    <location>
        <position position="55"/>
    </location>
    <ligand>
        <name>S-adenosyl-L-methionine</name>
        <dbReference type="ChEBI" id="CHEBI:59789"/>
    </ligand>
</feature>
<keyword evidence="4 5" id="KW-0949">S-adenosyl-L-methionine</keyword>
<proteinExistence type="inferred from homology"/>
<reference evidence="6 7" key="1">
    <citation type="journal article" date="2018" name="Microbiome">
        <title>Fine metagenomic profile of the Mediterranean stratified and mixed water columns revealed by assembly and recruitment.</title>
        <authorList>
            <person name="Haro-Moreno J.M."/>
            <person name="Lopez-Perez M."/>
            <person name="De La Torre J.R."/>
            <person name="Picazo A."/>
            <person name="Camacho A."/>
            <person name="Rodriguez-Valera F."/>
        </authorList>
    </citation>
    <scope>NUCLEOTIDE SEQUENCE [LARGE SCALE GENOMIC DNA]</scope>
    <source>
        <strain evidence="6">MED-G83</strain>
    </source>
</reference>
<evidence type="ECO:0000256" key="5">
    <source>
        <dbReference type="HAMAP-Rule" id="MF_00472"/>
    </source>
</evidence>
<keyword evidence="2 5" id="KW-0808">Transferase</keyword>
<dbReference type="GO" id="GO:0061542">
    <property type="term" value="F:3-demethylubiquinol 3-O-methyltransferase activity"/>
    <property type="evidence" value="ECO:0007669"/>
    <property type="project" value="UniProtKB-UniRule"/>
</dbReference>
<dbReference type="InterPro" id="IPR010233">
    <property type="entry name" value="UbiG_MeTrfase"/>
</dbReference>
<dbReference type="PANTHER" id="PTHR43464">
    <property type="entry name" value="METHYLTRANSFERASE"/>
    <property type="match status" value="1"/>
</dbReference>
<comment type="function">
    <text evidence="5">O-methyltransferase that catalyzes the 2 O-methylation steps in the ubiquinone biosynthetic pathway.</text>
</comment>
<evidence type="ECO:0000313" key="7">
    <source>
        <dbReference type="Proteomes" id="UP000252147"/>
    </source>
</evidence>
<evidence type="ECO:0000313" key="6">
    <source>
        <dbReference type="EMBL" id="RCL38221.1"/>
    </source>
</evidence>
<dbReference type="Pfam" id="PF13489">
    <property type="entry name" value="Methyltransf_23"/>
    <property type="match status" value="1"/>
</dbReference>
<comment type="pathway">
    <text evidence="5">Cofactor biosynthesis; ubiquinone biosynthesis.</text>
</comment>
<organism evidence="6 7">
    <name type="scientific">SAR86 cluster bacterium</name>
    <dbReference type="NCBI Taxonomy" id="2030880"/>
    <lineage>
        <taxon>Bacteria</taxon>
        <taxon>Pseudomonadati</taxon>
        <taxon>Pseudomonadota</taxon>
        <taxon>Gammaproteobacteria</taxon>
        <taxon>SAR86 cluster</taxon>
    </lineage>
</organism>
<dbReference type="GO" id="GO:0032259">
    <property type="term" value="P:methylation"/>
    <property type="evidence" value="ECO:0007669"/>
    <property type="project" value="UniProtKB-KW"/>
</dbReference>
<evidence type="ECO:0000256" key="4">
    <source>
        <dbReference type="ARBA" id="ARBA00022691"/>
    </source>
</evidence>
<gene>
    <name evidence="5" type="primary">ubiG</name>
    <name evidence="6" type="ORF">DBW97_02930</name>
</gene>
<dbReference type="Proteomes" id="UP000252147">
    <property type="component" value="Unassembled WGS sequence"/>
</dbReference>
<dbReference type="HAMAP" id="MF_00472">
    <property type="entry name" value="UbiG"/>
    <property type="match status" value="1"/>
</dbReference>
<dbReference type="EC" id="2.1.1.222" evidence="5"/>
<feature type="binding site" evidence="5">
    <location>
        <position position="36"/>
    </location>
    <ligand>
        <name>S-adenosyl-L-methionine</name>
        <dbReference type="ChEBI" id="CHEBI:59789"/>
    </ligand>
</feature>
<dbReference type="SUPFAM" id="SSF53335">
    <property type="entry name" value="S-adenosyl-L-methionine-dependent methyltransferases"/>
    <property type="match status" value="1"/>
</dbReference>
<name>A0A368BLT4_9GAMM</name>
<sequence>MNNFDQNELDKFSKLADEWWDPNGKFKPLHLINPLRSEYISKKINLEGLDVLDIGCGGGILAESLTKKGANVTAIDLADGPLNVAKVRAQRTKLNINYQKISSSDLAETGEKYDVITCLEMLEHVPEPNKVVTDCQKLLKKDGHVFFSTINRNLKSLMLAIFGAEYILNILPRGTHEYEKLIKPSELKGYIDDANLEFKEIKGMLYLPFLDIAKITNDTSVNYIIHATQK</sequence>
<evidence type="ECO:0000256" key="3">
    <source>
        <dbReference type="ARBA" id="ARBA00022688"/>
    </source>
</evidence>
<protein>
    <recommendedName>
        <fullName evidence="5">Ubiquinone biosynthesis O-methyltransferase</fullName>
    </recommendedName>
    <alternativeName>
        <fullName evidence="5">2-polyprenyl-6-hydroxyphenol methylase</fullName>
        <ecNumber evidence="5">2.1.1.222</ecNumber>
    </alternativeName>
    <alternativeName>
        <fullName evidence="5">3-demethylubiquinone 3-O-methyltransferase</fullName>
        <ecNumber evidence="5">2.1.1.64</ecNumber>
    </alternativeName>
</protein>
<feature type="binding site" evidence="5">
    <location>
        <position position="119"/>
    </location>
    <ligand>
        <name>S-adenosyl-L-methionine</name>
        <dbReference type="ChEBI" id="CHEBI:59789"/>
    </ligand>
</feature>
<keyword evidence="3 5" id="KW-0831">Ubiquinone biosynthesis</keyword>
<dbReference type="GO" id="GO:0010420">
    <property type="term" value="F:polyprenyldihydroxybenzoate methyltransferase activity"/>
    <property type="evidence" value="ECO:0007669"/>
    <property type="project" value="InterPro"/>
</dbReference>
<evidence type="ECO:0000256" key="2">
    <source>
        <dbReference type="ARBA" id="ARBA00022679"/>
    </source>
</evidence>
<accession>A0A368BLT4</accession>
<dbReference type="NCBIfam" id="TIGR01983">
    <property type="entry name" value="UbiG"/>
    <property type="match status" value="1"/>
</dbReference>
<dbReference type="EMBL" id="QOPD01000004">
    <property type="protein sequence ID" value="RCL38221.1"/>
    <property type="molecule type" value="Genomic_DNA"/>
</dbReference>
<comment type="similarity">
    <text evidence="5">Belongs to the methyltransferase superfamily. UbiG/COQ3 family.</text>
</comment>
<keyword evidence="1 5" id="KW-0489">Methyltransferase</keyword>
<comment type="catalytic activity">
    <reaction evidence="5">
        <text>a 3-(all-trans-polyprenyl)benzene-1,2-diol + S-adenosyl-L-methionine = a 2-methoxy-6-(all-trans-polyprenyl)phenol + S-adenosyl-L-homocysteine + H(+)</text>
        <dbReference type="Rhea" id="RHEA:31411"/>
        <dbReference type="Rhea" id="RHEA-COMP:9550"/>
        <dbReference type="Rhea" id="RHEA-COMP:9551"/>
        <dbReference type="ChEBI" id="CHEBI:15378"/>
        <dbReference type="ChEBI" id="CHEBI:57856"/>
        <dbReference type="ChEBI" id="CHEBI:59789"/>
        <dbReference type="ChEBI" id="CHEBI:62729"/>
        <dbReference type="ChEBI" id="CHEBI:62731"/>
        <dbReference type="EC" id="2.1.1.222"/>
    </reaction>
</comment>
<dbReference type="Gene3D" id="3.40.50.150">
    <property type="entry name" value="Vaccinia Virus protein VP39"/>
    <property type="match status" value="1"/>
</dbReference>
<evidence type="ECO:0000256" key="1">
    <source>
        <dbReference type="ARBA" id="ARBA00022603"/>
    </source>
</evidence>